<reference evidence="5" key="1">
    <citation type="submission" date="2022-11" db="EMBL/GenBank/DDBJ databases">
        <authorList>
            <person name="Somphong A."/>
            <person name="Phongsopitanun W."/>
        </authorList>
    </citation>
    <scope>NUCLEOTIDE SEQUENCE</scope>
    <source>
        <strain evidence="5">Pm04-4</strain>
    </source>
</reference>
<evidence type="ECO:0000256" key="3">
    <source>
        <dbReference type="ARBA" id="ARBA00023163"/>
    </source>
</evidence>
<accession>A0ABT4AY11</accession>
<keyword evidence="3" id="KW-0804">Transcription</keyword>
<dbReference type="PANTHER" id="PTHR33154:SF33">
    <property type="entry name" value="TRANSCRIPTIONAL REPRESSOR SDPR"/>
    <property type="match status" value="1"/>
</dbReference>
<dbReference type="PANTHER" id="PTHR33154">
    <property type="entry name" value="TRANSCRIPTIONAL REGULATOR, ARSR FAMILY"/>
    <property type="match status" value="1"/>
</dbReference>
<evidence type="ECO:0000256" key="1">
    <source>
        <dbReference type="ARBA" id="ARBA00023015"/>
    </source>
</evidence>
<dbReference type="Pfam" id="PF19361">
    <property type="entry name" value="DUF5937"/>
    <property type="match status" value="1"/>
</dbReference>
<dbReference type="Pfam" id="PF01022">
    <property type="entry name" value="HTH_5"/>
    <property type="match status" value="1"/>
</dbReference>
<organism evidence="5 6">
    <name type="scientific">Paractinoplanes pyxinae</name>
    <dbReference type="NCBI Taxonomy" id="2997416"/>
    <lineage>
        <taxon>Bacteria</taxon>
        <taxon>Bacillati</taxon>
        <taxon>Actinomycetota</taxon>
        <taxon>Actinomycetes</taxon>
        <taxon>Micromonosporales</taxon>
        <taxon>Micromonosporaceae</taxon>
        <taxon>Paractinoplanes</taxon>
    </lineage>
</organism>
<dbReference type="EMBL" id="JAPNTZ010000004">
    <property type="protein sequence ID" value="MCY1139111.1"/>
    <property type="molecule type" value="Genomic_DNA"/>
</dbReference>
<evidence type="ECO:0000313" key="5">
    <source>
        <dbReference type="EMBL" id="MCY1139111.1"/>
    </source>
</evidence>
<dbReference type="SMART" id="SM00418">
    <property type="entry name" value="HTH_ARSR"/>
    <property type="match status" value="1"/>
</dbReference>
<evidence type="ECO:0000259" key="4">
    <source>
        <dbReference type="PROSITE" id="PS50987"/>
    </source>
</evidence>
<dbReference type="Proteomes" id="UP001151002">
    <property type="component" value="Unassembled WGS sequence"/>
</dbReference>
<dbReference type="SUPFAM" id="SSF46785">
    <property type="entry name" value="Winged helix' DNA-binding domain"/>
    <property type="match status" value="1"/>
</dbReference>
<dbReference type="InterPro" id="IPR036388">
    <property type="entry name" value="WH-like_DNA-bd_sf"/>
</dbReference>
<keyword evidence="1" id="KW-0805">Transcription regulation</keyword>
<dbReference type="InterPro" id="IPR036390">
    <property type="entry name" value="WH_DNA-bd_sf"/>
</dbReference>
<proteinExistence type="predicted"/>
<dbReference type="CDD" id="cd00090">
    <property type="entry name" value="HTH_ARSR"/>
    <property type="match status" value="1"/>
</dbReference>
<evidence type="ECO:0000256" key="2">
    <source>
        <dbReference type="ARBA" id="ARBA00023125"/>
    </source>
</evidence>
<comment type="caution">
    <text evidence="5">The sequence shown here is derived from an EMBL/GenBank/DDBJ whole genome shotgun (WGS) entry which is preliminary data.</text>
</comment>
<gene>
    <name evidence="5" type="ORF">OWR29_14025</name>
</gene>
<dbReference type="InterPro" id="IPR045981">
    <property type="entry name" value="DUF5937"/>
</dbReference>
<dbReference type="InterPro" id="IPR011991">
    <property type="entry name" value="ArsR-like_HTH"/>
</dbReference>
<evidence type="ECO:0000313" key="6">
    <source>
        <dbReference type="Proteomes" id="UP001151002"/>
    </source>
</evidence>
<dbReference type="NCBIfam" id="NF033788">
    <property type="entry name" value="HTH_metalloreg"/>
    <property type="match status" value="1"/>
</dbReference>
<keyword evidence="6" id="KW-1185">Reference proteome</keyword>
<dbReference type="PRINTS" id="PR00778">
    <property type="entry name" value="HTHARSR"/>
</dbReference>
<dbReference type="Gene3D" id="1.10.10.10">
    <property type="entry name" value="Winged helix-like DNA-binding domain superfamily/Winged helix DNA-binding domain"/>
    <property type="match status" value="1"/>
</dbReference>
<dbReference type="InterPro" id="IPR001845">
    <property type="entry name" value="HTH_ArsR_DNA-bd_dom"/>
</dbReference>
<keyword evidence="2" id="KW-0238">DNA-binding</keyword>
<sequence>MTVTVVGLDEASGANVHFAAGALVELGNLLHAVLAPEHHEQGAQWAATPAVAELLPALRQWAFVVRAIRARIFIDVSIAGRAGWDSCLEAVQRLDAVEMSDALLRPLGGRAGAERYRGRESLDAATVAGVLADPQAAREQFIALLQTCWEQFFGAWWERRGAVLADEVLHRRQVLHRQGLSSALRDLPGISHLGAGTVVLDKVRGKRLSAADRPGLVLMPSTVVAPHLYLADEPSLPITVIYPLTESPPVVAGVLHRRLQALAHPERLQVARAIATEARSASEISRLWHLQRSRVARHLRTLHEAGLATRQRNGRSVLYRLDLPVVDALGTDLSQVLLR</sequence>
<dbReference type="InterPro" id="IPR051081">
    <property type="entry name" value="HTH_MetalResp_TranReg"/>
</dbReference>
<feature type="domain" description="HTH arsR-type" evidence="4">
    <location>
        <begin position="247"/>
        <end position="339"/>
    </location>
</feature>
<name>A0ABT4AY11_9ACTN</name>
<dbReference type="PROSITE" id="PS50987">
    <property type="entry name" value="HTH_ARSR_2"/>
    <property type="match status" value="1"/>
</dbReference>
<protein>
    <submittedName>
        <fullName evidence="5">DUF5937 family protein</fullName>
    </submittedName>
</protein>